<keyword evidence="1" id="KW-1133">Transmembrane helix</keyword>
<dbReference type="STRING" id="1604334.SAMN05421546_1776"/>
<feature type="transmembrane region" description="Helical" evidence="1">
    <location>
        <begin position="39"/>
        <end position="56"/>
    </location>
</feature>
<feature type="domain" description="DUF58" evidence="2">
    <location>
        <begin position="217"/>
        <end position="246"/>
    </location>
</feature>
<evidence type="ECO:0000259" key="2">
    <source>
        <dbReference type="Pfam" id="PF01882"/>
    </source>
</evidence>
<sequence>MKTVRRLSDALSRWTRPRATETLPIHIDRRRVYVLPTRFGLFYLLLVMTMGVGALNYNNNPALLLCLLLAGAGLASLVAAHLQLSGLQADTLAAETVSAGMSMPLRVAFSAADTRPRSGIRVHAHEVEGGLALDAQQRGIAELEIPTHKRGWMEPGRIEIATTRPLGLARAWSILRPADPWLVYPALETQGPALPDVQHDGDQRRPHFAGDDLHLLRNYQPGDPIRSIAWKASARRDQLMARTWEQPHGDDVALDWFSVDLPHEDRIRRLAHWVDLAEREGRRWQLRLPLQPPIGPASGTAHRHECLRALALMPEAHGF</sequence>
<gene>
    <name evidence="3" type="ORF">SAMN05421546_1776</name>
</gene>
<dbReference type="AlphaFoldDB" id="A0A1N6VG24"/>
<dbReference type="Proteomes" id="UP000241788">
    <property type="component" value="Unassembled WGS sequence"/>
</dbReference>
<dbReference type="Pfam" id="PF01882">
    <property type="entry name" value="DUF58"/>
    <property type="match status" value="1"/>
</dbReference>
<protein>
    <submittedName>
        <fullName evidence="3">Uncharacterized conserved protein, DUF58 family, contains vWF domain</fullName>
    </submittedName>
</protein>
<keyword evidence="1" id="KW-0812">Transmembrane</keyword>
<dbReference type="PANTHER" id="PTHR34351">
    <property type="entry name" value="SLR1927 PROTEIN-RELATED"/>
    <property type="match status" value="1"/>
</dbReference>
<dbReference type="RefSeq" id="WP_076587386.1">
    <property type="nucleotide sequence ID" value="NZ_FTLW01000004.1"/>
</dbReference>
<accession>A0A1N6VG24</accession>
<dbReference type="InterPro" id="IPR002881">
    <property type="entry name" value="DUF58"/>
</dbReference>
<evidence type="ECO:0000313" key="3">
    <source>
        <dbReference type="EMBL" id="SIQ76821.1"/>
    </source>
</evidence>
<dbReference type="EMBL" id="FTLW01000004">
    <property type="protein sequence ID" value="SIQ76821.1"/>
    <property type="molecule type" value="Genomic_DNA"/>
</dbReference>
<evidence type="ECO:0000313" key="4">
    <source>
        <dbReference type="Proteomes" id="UP000241788"/>
    </source>
</evidence>
<dbReference type="PANTHER" id="PTHR34351:SF1">
    <property type="entry name" value="SLR1927 PROTEIN"/>
    <property type="match status" value="1"/>
</dbReference>
<organism evidence="3 4">
    <name type="scientific">Solilutibacter tolerans</name>
    <dbReference type="NCBI Taxonomy" id="1604334"/>
    <lineage>
        <taxon>Bacteria</taxon>
        <taxon>Pseudomonadati</taxon>
        <taxon>Pseudomonadota</taxon>
        <taxon>Gammaproteobacteria</taxon>
        <taxon>Lysobacterales</taxon>
        <taxon>Lysobacteraceae</taxon>
        <taxon>Solilutibacter</taxon>
    </lineage>
</organism>
<name>A0A1N6VG24_9GAMM</name>
<evidence type="ECO:0000256" key="1">
    <source>
        <dbReference type="SAM" id="Phobius"/>
    </source>
</evidence>
<proteinExistence type="predicted"/>
<keyword evidence="4" id="KW-1185">Reference proteome</keyword>
<feature type="transmembrane region" description="Helical" evidence="1">
    <location>
        <begin position="62"/>
        <end position="82"/>
    </location>
</feature>
<keyword evidence="1" id="KW-0472">Membrane</keyword>
<reference evidence="4" key="1">
    <citation type="submission" date="2017-01" db="EMBL/GenBank/DDBJ databases">
        <authorList>
            <person name="Varghese N."/>
            <person name="Submissions S."/>
        </authorList>
    </citation>
    <scope>NUCLEOTIDE SEQUENCE [LARGE SCALE GENOMIC DNA]</scope>
    <source>
        <strain evidence="4">UM1</strain>
    </source>
</reference>